<evidence type="ECO:0000256" key="2">
    <source>
        <dbReference type="SAM" id="SignalP"/>
    </source>
</evidence>
<protein>
    <submittedName>
        <fullName evidence="3">Uncharacterized protein</fullName>
    </submittedName>
</protein>
<dbReference type="EMBL" id="QGKX02000996">
    <property type="protein sequence ID" value="KAF3553324.1"/>
    <property type="molecule type" value="Genomic_DNA"/>
</dbReference>
<keyword evidence="2" id="KW-0732">Signal</keyword>
<sequence>MRITQILLSLLIISLSSISDVSSDQIFPAHLVGTFSRNNREPKYTIEYLPEDAPFHPGDNLESMVMLDKQGRRFLCFLPKEEESATGWTSTQQNISTVLMETDKQLKIKTPDELLQPLNDQCLVRYALTVQCPTLCKHPLFQLEKPVSHTIHCNLIPQEEDTTRNEEERVVGESPKVADS</sequence>
<dbReference type="AlphaFoldDB" id="A0A8S9QKE4"/>
<dbReference type="PANTHER" id="PTHR15414:SF0">
    <property type="entry name" value="ENDOPLASMIC RETICULUM LECTIN 1"/>
    <property type="match status" value="1"/>
</dbReference>
<gene>
    <name evidence="3" type="ORF">F2Q69_00011360</name>
</gene>
<dbReference type="Proteomes" id="UP000712600">
    <property type="component" value="Unassembled WGS sequence"/>
</dbReference>
<evidence type="ECO:0000313" key="4">
    <source>
        <dbReference type="Proteomes" id="UP000712600"/>
    </source>
</evidence>
<feature type="signal peptide" evidence="2">
    <location>
        <begin position="1"/>
        <end position="23"/>
    </location>
</feature>
<comment type="caution">
    <text evidence="3">The sequence shown here is derived from an EMBL/GenBank/DDBJ whole genome shotgun (WGS) entry which is preliminary data.</text>
</comment>
<organism evidence="3 4">
    <name type="scientific">Brassica cretica</name>
    <name type="common">Mustard</name>
    <dbReference type="NCBI Taxonomy" id="69181"/>
    <lineage>
        <taxon>Eukaryota</taxon>
        <taxon>Viridiplantae</taxon>
        <taxon>Streptophyta</taxon>
        <taxon>Embryophyta</taxon>
        <taxon>Tracheophyta</taxon>
        <taxon>Spermatophyta</taxon>
        <taxon>Magnoliopsida</taxon>
        <taxon>eudicotyledons</taxon>
        <taxon>Gunneridae</taxon>
        <taxon>Pentapetalae</taxon>
        <taxon>rosids</taxon>
        <taxon>malvids</taxon>
        <taxon>Brassicales</taxon>
        <taxon>Brassicaceae</taxon>
        <taxon>Brassiceae</taxon>
        <taxon>Brassica</taxon>
    </lineage>
</organism>
<name>A0A8S9QKE4_BRACR</name>
<dbReference type="GO" id="GO:0030970">
    <property type="term" value="P:retrograde protein transport, ER to cytosol"/>
    <property type="evidence" value="ECO:0007669"/>
    <property type="project" value="TreeGrafter"/>
</dbReference>
<accession>A0A8S9QKE4</accession>
<reference evidence="3" key="1">
    <citation type="submission" date="2019-12" db="EMBL/GenBank/DDBJ databases">
        <title>Genome sequencing and annotation of Brassica cretica.</title>
        <authorList>
            <person name="Studholme D.J."/>
            <person name="Sarris P."/>
        </authorList>
    </citation>
    <scope>NUCLEOTIDE SEQUENCE</scope>
    <source>
        <strain evidence="3">PFS-109/04</strain>
        <tissue evidence="3">Leaf</tissue>
    </source>
</reference>
<feature type="compositionally biased region" description="Basic and acidic residues" evidence="1">
    <location>
        <begin position="161"/>
        <end position="180"/>
    </location>
</feature>
<evidence type="ECO:0000313" key="3">
    <source>
        <dbReference type="EMBL" id="KAF3553324.1"/>
    </source>
</evidence>
<dbReference type="GO" id="GO:0005788">
    <property type="term" value="C:endoplasmic reticulum lumen"/>
    <property type="evidence" value="ECO:0007669"/>
    <property type="project" value="TreeGrafter"/>
</dbReference>
<feature type="region of interest" description="Disordered" evidence="1">
    <location>
        <begin position="158"/>
        <end position="180"/>
    </location>
</feature>
<dbReference type="PANTHER" id="PTHR15414">
    <property type="entry name" value="OS-9-RELATED"/>
    <property type="match status" value="1"/>
</dbReference>
<feature type="chain" id="PRO_5035824676" evidence="2">
    <location>
        <begin position="24"/>
        <end position="180"/>
    </location>
</feature>
<dbReference type="GO" id="GO:0030968">
    <property type="term" value="P:endoplasmic reticulum unfolded protein response"/>
    <property type="evidence" value="ECO:0007669"/>
    <property type="project" value="InterPro"/>
</dbReference>
<proteinExistence type="predicted"/>
<dbReference type="InterPro" id="IPR045149">
    <property type="entry name" value="OS-9-like"/>
</dbReference>
<evidence type="ECO:0000256" key="1">
    <source>
        <dbReference type="SAM" id="MobiDB-lite"/>
    </source>
</evidence>